<comment type="subcellular location">
    <subcellularLocation>
        <location evidence="1">Cytoplasm</location>
    </subcellularLocation>
</comment>
<gene>
    <name evidence="4" type="primary">citD</name>
    <name evidence="4" type="ORF">FYJ74_04920</name>
</gene>
<dbReference type="EC" id="4.1.3.6" evidence="4"/>
<dbReference type="NCBIfam" id="TIGR01608">
    <property type="entry name" value="citD"/>
    <property type="match status" value="1"/>
</dbReference>
<dbReference type="AlphaFoldDB" id="A0A6L5YAN8"/>
<keyword evidence="5" id="KW-1185">Reference proteome</keyword>
<dbReference type="NCBIfam" id="NF009726">
    <property type="entry name" value="PRK13253.1"/>
    <property type="match status" value="1"/>
</dbReference>
<proteinExistence type="predicted"/>
<dbReference type="InterPro" id="IPR023439">
    <property type="entry name" value="Mal_deCO2ase/Cit_lyase_ACP"/>
</dbReference>
<keyword evidence="3" id="KW-0597">Phosphoprotein</keyword>
<protein>
    <submittedName>
        <fullName evidence="4">Citrate lyase acyl carrier protein</fullName>
        <ecNumber evidence="4">4.1.3.6</ecNumber>
    </submittedName>
</protein>
<evidence type="ECO:0000256" key="2">
    <source>
        <dbReference type="ARBA" id="ARBA00022490"/>
    </source>
</evidence>
<dbReference type="RefSeq" id="WP_154528476.1">
    <property type="nucleotide sequence ID" value="NZ_VUNH01000004.1"/>
</dbReference>
<name>A0A6L5YAN8_9BACT</name>
<dbReference type="Proteomes" id="UP000473699">
    <property type="component" value="Unassembled WGS sequence"/>
</dbReference>
<evidence type="ECO:0000313" key="4">
    <source>
        <dbReference type="EMBL" id="MST55374.1"/>
    </source>
</evidence>
<dbReference type="GO" id="GO:0008815">
    <property type="term" value="F:citrate (pro-3S)-lyase activity"/>
    <property type="evidence" value="ECO:0007669"/>
    <property type="project" value="UniProtKB-EC"/>
</dbReference>
<keyword evidence="4" id="KW-0456">Lyase</keyword>
<dbReference type="Pfam" id="PF06857">
    <property type="entry name" value="ACP"/>
    <property type="match status" value="1"/>
</dbReference>
<dbReference type="InterPro" id="IPR006495">
    <property type="entry name" value="CitD"/>
</dbReference>
<sequence>MKTASAGTLESMDCLVTVSEGGRGSGLAVELEGSGVSRFRSAMEKTVRDTLETLGANDLTVNVNDRGALDVVLEARVETAVKRLRGER</sequence>
<keyword evidence="2" id="KW-0963">Cytoplasm</keyword>
<dbReference type="GO" id="GO:0005737">
    <property type="term" value="C:cytoplasm"/>
    <property type="evidence" value="ECO:0007669"/>
    <property type="project" value="UniProtKB-SubCell"/>
</dbReference>
<organism evidence="4 5">
    <name type="scientific">Pyramidobacter porci</name>
    <dbReference type="NCBI Taxonomy" id="2605789"/>
    <lineage>
        <taxon>Bacteria</taxon>
        <taxon>Thermotogati</taxon>
        <taxon>Synergistota</taxon>
        <taxon>Synergistia</taxon>
        <taxon>Synergistales</taxon>
        <taxon>Dethiosulfovibrionaceae</taxon>
        <taxon>Pyramidobacter</taxon>
    </lineage>
</organism>
<evidence type="ECO:0000256" key="3">
    <source>
        <dbReference type="ARBA" id="ARBA00022553"/>
    </source>
</evidence>
<comment type="caution">
    <text evidence="4">The sequence shown here is derived from an EMBL/GenBank/DDBJ whole genome shotgun (WGS) entry which is preliminary data.</text>
</comment>
<evidence type="ECO:0000256" key="1">
    <source>
        <dbReference type="ARBA" id="ARBA00004496"/>
    </source>
</evidence>
<dbReference type="EMBL" id="VUNH01000004">
    <property type="protein sequence ID" value="MST55374.1"/>
    <property type="molecule type" value="Genomic_DNA"/>
</dbReference>
<evidence type="ECO:0000313" key="5">
    <source>
        <dbReference type="Proteomes" id="UP000473699"/>
    </source>
</evidence>
<accession>A0A6L5YAN8</accession>
<reference evidence="4 5" key="1">
    <citation type="submission" date="2019-08" db="EMBL/GenBank/DDBJ databases">
        <title>In-depth cultivation of the pig gut microbiome towards novel bacterial diversity and tailored functional studies.</title>
        <authorList>
            <person name="Wylensek D."/>
            <person name="Hitch T.C.A."/>
            <person name="Clavel T."/>
        </authorList>
    </citation>
    <scope>NUCLEOTIDE SEQUENCE [LARGE SCALE GENOMIC DNA]</scope>
    <source>
        <strain evidence="4 5">SM-530-WT-4B</strain>
    </source>
</reference>